<accession>A0AAJ8MWI1</accession>
<evidence type="ECO:0000313" key="3">
    <source>
        <dbReference type="Proteomes" id="UP000322225"/>
    </source>
</evidence>
<reference evidence="2" key="1">
    <citation type="submission" date="2017-08" db="EMBL/GenBank/DDBJ databases">
        <authorList>
            <person name="Cuomo C."/>
            <person name="Billmyre B."/>
            <person name="Heitman J."/>
        </authorList>
    </citation>
    <scope>NUCLEOTIDE SEQUENCE</scope>
    <source>
        <strain evidence="2">CBS 12478</strain>
    </source>
</reference>
<dbReference type="PANTHER" id="PTHR28139">
    <property type="entry name" value="UPF0768 PROTEIN YBL029C-A"/>
    <property type="match status" value="1"/>
</dbReference>
<gene>
    <name evidence="2" type="ORF">CI109_102122</name>
</gene>
<dbReference type="PANTHER" id="PTHR28139:SF1">
    <property type="entry name" value="UPF0768 PROTEIN YBL029C-A"/>
    <property type="match status" value="1"/>
</dbReference>
<reference evidence="2" key="2">
    <citation type="submission" date="2024-01" db="EMBL/GenBank/DDBJ databases">
        <title>Comparative genomics of Cryptococcus and Kwoniella reveals pathogenesis evolution and contrasting modes of karyotype evolution via chromosome fusion or intercentromeric recombination.</title>
        <authorList>
            <person name="Coelho M.A."/>
            <person name="David-Palma M."/>
            <person name="Shea T."/>
            <person name="Bowers K."/>
            <person name="McGinley-Smith S."/>
            <person name="Mohammad A.W."/>
            <person name="Gnirke A."/>
            <person name="Yurkov A.M."/>
            <person name="Nowrousian M."/>
            <person name="Sun S."/>
            <person name="Cuomo C.A."/>
            <person name="Heitman J."/>
        </authorList>
    </citation>
    <scope>NUCLEOTIDE SEQUENCE</scope>
    <source>
        <strain evidence="2">CBS 12478</strain>
    </source>
</reference>
<sequence>MHEIFNPIFGSVATLCIPLICKLTKMNKRESQLIIVVVCMLSVGLPEKFSQDAPEQGRLCPRCNNVGGSQRTWFEFFWVPLIPFSKTHVWLCTICQWQMKKGDGPDPQPPHAYSRPPPPHGAIPGR</sequence>
<protein>
    <recommendedName>
        <fullName evidence="4">Zinc-ribbon 15 domain-containing protein</fullName>
    </recommendedName>
</protein>
<proteinExistence type="predicted"/>
<dbReference type="GeneID" id="43589016"/>
<evidence type="ECO:0000313" key="2">
    <source>
        <dbReference type="EMBL" id="WWD17681.1"/>
    </source>
</evidence>
<dbReference type="KEGG" id="ksn:43589016"/>
<name>A0AAJ8MWI1_9TREE</name>
<dbReference type="EMBL" id="CP144054">
    <property type="protein sequence ID" value="WWD17681.1"/>
    <property type="molecule type" value="Genomic_DNA"/>
</dbReference>
<feature type="compositionally biased region" description="Pro residues" evidence="1">
    <location>
        <begin position="106"/>
        <end position="126"/>
    </location>
</feature>
<feature type="region of interest" description="Disordered" evidence="1">
    <location>
        <begin position="102"/>
        <end position="126"/>
    </location>
</feature>
<dbReference type="Proteomes" id="UP000322225">
    <property type="component" value="Chromosome 4"/>
</dbReference>
<keyword evidence="3" id="KW-1185">Reference proteome</keyword>
<dbReference type="AlphaFoldDB" id="A0AAJ8MWI1"/>
<evidence type="ECO:0000256" key="1">
    <source>
        <dbReference type="SAM" id="MobiDB-lite"/>
    </source>
</evidence>
<dbReference type="RefSeq" id="XP_065823160.1">
    <property type="nucleotide sequence ID" value="XM_065967088.1"/>
</dbReference>
<evidence type="ECO:0008006" key="4">
    <source>
        <dbReference type="Google" id="ProtNLM"/>
    </source>
</evidence>
<organism evidence="2 3">
    <name type="scientific">Kwoniella shandongensis</name>
    <dbReference type="NCBI Taxonomy" id="1734106"/>
    <lineage>
        <taxon>Eukaryota</taxon>
        <taxon>Fungi</taxon>
        <taxon>Dikarya</taxon>
        <taxon>Basidiomycota</taxon>
        <taxon>Agaricomycotina</taxon>
        <taxon>Tremellomycetes</taxon>
        <taxon>Tremellales</taxon>
        <taxon>Cryptococcaceae</taxon>
        <taxon>Kwoniella</taxon>
    </lineage>
</organism>